<name>A0AAW1QB45_9CHLO</name>
<feature type="region of interest" description="Disordered" evidence="1">
    <location>
        <begin position="104"/>
        <end position="344"/>
    </location>
</feature>
<dbReference type="AlphaFoldDB" id="A0AAW1QB45"/>
<keyword evidence="3" id="KW-1185">Reference proteome</keyword>
<protein>
    <submittedName>
        <fullName evidence="2">Uncharacterized protein</fullName>
    </submittedName>
</protein>
<feature type="compositionally biased region" description="Basic residues" evidence="1">
    <location>
        <begin position="330"/>
        <end position="344"/>
    </location>
</feature>
<evidence type="ECO:0000313" key="2">
    <source>
        <dbReference type="EMBL" id="KAK9818330.1"/>
    </source>
</evidence>
<evidence type="ECO:0000313" key="3">
    <source>
        <dbReference type="Proteomes" id="UP001489004"/>
    </source>
</evidence>
<accession>A0AAW1QB45</accession>
<feature type="compositionally biased region" description="Low complexity" evidence="1">
    <location>
        <begin position="263"/>
        <end position="285"/>
    </location>
</feature>
<sequence length="344" mass="36527">MEPVVSQKECRRCHTTKPAAEFHCCRTHSDGLDTYCKACQALISAERRQRQIRVDVPTVDHKICRQCAVDKPAGDFNRNRNNPDGLASYCRVCRAKNENVAGTATRYKRHVPEPPPQVTVPTEPGPVTAYTPRSASKMRRRKGPKSAMGDGGRQSQSTSPTSTGAAAPAQDTSPHARSLHSPGSVDAAGQSRADSEPSRLRRPRPVALRPVGGSLDATLLGGPQHTHRDPSWLPLGLHKRRLPQQGSGSVGDNDSGGGGSGGPPLKHGSGSGTLGSLNSGSSASAFRPYGPSPRSHPRKRVKGSGLASETRSDDPGSAASAETPITWKTGKARTPRSRLRVSRT</sequence>
<feature type="compositionally biased region" description="Low complexity" evidence="1">
    <location>
        <begin position="153"/>
        <end position="170"/>
    </location>
</feature>
<proteinExistence type="predicted"/>
<comment type="caution">
    <text evidence="2">The sequence shown here is derived from an EMBL/GenBank/DDBJ whole genome shotgun (WGS) entry which is preliminary data.</text>
</comment>
<organism evidence="2 3">
    <name type="scientific">[Myrmecia] bisecta</name>
    <dbReference type="NCBI Taxonomy" id="41462"/>
    <lineage>
        <taxon>Eukaryota</taxon>
        <taxon>Viridiplantae</taxon>
        <taxon>Chlorophyta</taxon>
        <taxon>core chlorophytes</taxon>
        <taxon>Trebouxiophyceae</taxon>
        <taxon>Trebouxiales</taxon>
        <taxon>Trebouxiaceae</taxon>
        <taxon>Myrmecia</taxon>
    </lineage>
</organism>
<dbReference type="EMBL" id="JALJOR010000004">
    <property type="protein sequence ID" value="KAK9818330.1"/>
    <property type="molecule type" value="Genomic_DNA"/>
</dbReference>
<reference evidence="2 3" key="1">
    <citation type="journal article" date="2024" name="Nat. Commun.">
        <title>Phylogenomics reveals the evolutionary origins of lichenization in chlorophyte algae.</title>
        <authorList>
            <person name="Puginier C."/>
            <person name="Libourel C."/>
            <person name="Otte J."/>
            <person name="Skaloud P."/>
            <person name="Haon M."/>
            <person name="Grisel S."/>
            <person name="Petersen M."/>
            <person name="Berrin J.G."/>
            <person name="Delaux P.M."/>
            <person name="Dal Grande F."/>
            <person name="Keller J."/>
        </authorList>
    </citation>
    <scope>NUCLEOTIDE SEQUENCE [LARGE SCALE GENOMIC DNA]</scope>
    <source>
        <strain evidence="2 3">SAG 2043</strain>
    </source>
</reference>
<dbReference type="Proteomes" id="UP001489004">
    <property type="component" value="Unassembled WGS sequence"/>
</dbReference>
<evidence type="ECO:0000256" key="1">
    <source>
        <dbReference type="SAM" id="MobiDB-lite"/>
    </source>
</evidence>
<gene>
    <name evidence="2" type="ORF">WJX72_010691</name>
</gene>
<feature type="compositionally biased region" description="Low complexity" evidence="1">
    <location>
        <begin position="119"/>
        <end position="128"/>
    </location>
</feature>